<dbReference type="AlphaFoldDB" id="A0A660E1X0"/>
<organism evidence="2 3">
    <name type="scientific">Lactiplantibacillus mudanjiangensis</name>
    <dbReference type="NCBI Taxonomy" id="1296538"/>
    <lineage>
        <taxon>Bacteria</taxon>
        <taxon>Bacillati</taxon>
        <taxon>Bacillota</taxon>
        <taxon>Bacilli</taxon>
        <taxon>Lactobacillales</taxon>
        <taxon>Lactobacillaceae</taxon>
        <taxon>Lactiplantibacillus</taxon>
    </lineage>
</organism>
<gene>
    <name evidence="2" type="ORF">MUDAN_MDHGFNIF_01179</name>
</gene>
<name>A0A660E1X0_9LACO</name>
<dbReference type="EMBL" id="UYIG01000152">
    <property type="protein sequence ID" value="VDG29644.1"/>
    <property type="molecule type" value="Genomic_DNA"/>
</dbReference>
<sequence>MRIRRILLIISTIIAILALASSSASAKTWHYKATTANTFSRTTFHQGFIYGHYDYMELYKTAQNAKKQYSDTGKVIDQRHSFTARRTVNKKIYEIIYKKKHYFMNTNDTYLYRYNTWRSGHKLISTVKPTEQNKVVLKAHTHFYRSQYWLYNYGGQEVSVYNWYKLSKKGHWVIDYLK</sequence>
<feature type="chain" id="PRO_5024991235" evidence="1">
    <location>
        <begin position="27"/>
        <end position="178"/>
    </location>
</feature>
<protein>
    <submittedName>
        <fullName evidence="2">Uncharacterized protein</fullName>
    </submittedName>
</protein>
<dbReference type="Proteomes" id="UP000289996">
    <property type="component" value="Unassembled WGS sequence"/>
</dbReference>
<accession>A0A660E1X0</accession>
<reference evidence="2 3" key="1">
    <citation type="submission" date="2018-11" db="EMBL/GenBank/DDBJ databases">
        <authorList>
            <person name="Wuyts S."/>
        </authorList>
    </citation>
    <scope>NUCLEOTIDE SEQUENCE [LARGE SCALE GENOMIC DNA]</scope>
    <source>
        <strain evidence="2">Lactobacillus mudanjiangensis AMBF249</strain>
    </source>
</reference>
<keyword evidence="1" id="KW-0732">Signal</keyword>
<dbReference type="RefSeq" id="WP_130846801.1">
    <property type="nucleotide sequence ID" value="NZ_UYIE01000013.1"/>
</dbReference>
<feature type="signal peptide" evidence="1">
    <location>
        <begin position="1"/>
        <end position="26"/>
    </location>
</feature>
<evidence type="ECO:0000313" key="2">
    <source>
        <dbReference type="EMBL" id="VDG29644.1"/>
    </source>
</evidence>
<keyword evidence="3" id="KW-1185">Reference proteome</keyword>
<evidence type="ECO:0000256" key="1">
    <source>
        <dbReference type="SAM" id="SignalP"/>
    </source>
</evidence>
<evidence type="ECO:0000313" key="3">
    <source>
        <dbReference type="Proteomes" id="UP000289996"/>
    </source>
</evidence>
<dbReference type="OrthoDB" id="2293310at2"/>
<proteinExistence type="predicted"/>